<sequence length="112" mass="12746">MIVDHRFQLQKKIGSGASGKVYLAKDLSSNSPCALKIFKDESEYHREKNIYGKLIIQNVESYSQMYIHSATANTFPYYIALKMMGQSLNQEIKSLKQCLQLEQIILLGISLV</sequence>
<dbReference type="Proteomes" id="UP000039865">
    <property type="component" value="Unassembled WGS sequence"/>
</dbReference>
<name>A0A078A816_STYLE</name>
<feature type="domain" description="Protein kinase" evidence="2">
    <location>
        <begin position="7"/>
        <end position="112"/>
    </location>
</feature>
<keyword evidence="3" id="KW-0808">Transferase</keyword>
<keyword evidence="1" id="KW-0547">Nucleotide-binding</keyword>
<feature type="binding site" evidence="1">
    <location>
        <position position="36"/>
    </location>
    <ligand>
        <name>ATP</name>
        <dbReference type="ChEBI" id="CHEBI:30616"/>
    </ligand>
</feature>
<dbReference type="InterPro" id="IPR017441">
    <property type="entry name" value="Protein_kinase_ATP_BS"/>
</dbReference>
<dbReference type="InterPro" id="IPR011009">
    <property type="entry name" value="Kinase-like_dom_sf"/>
</dbReference>
<dbReference type="GO" id="GO:0004672">
    <property type="term" value="F:protein kinase activity"/>
    <property type="evidence" value="ECO:0007669"/>
    <property type="project" value="InterPro"/>
</dbReference>
<evidence type="ECO:0000259" key="2">
    <source>
        <dbReference type="PROSITE" id="PS50011"/>
    </source>
</evidence>
<proteinExistence type="predicted"/>
<evidence type="ECO:0000313" key="3">
    <source>
        <dbReference type="EMBL" id="CDW77727.1"/>
    </source>
</evidence>
<organism evidence="3 4">
    <name type="scientific">Stylonychia lemnae</name>
    <name type="common">Ciliate</name>
    <dbReference type="NCBI Taxonomy" id="5949"/>
    <lineage>
        <taxon>Eukaryota</taxon>
        <taxon>Sar</taxon>
        <taxon>Alveolata</taxon>
        <taxon>Ciliophora</taxon>
        <taxon>Intramacronucleata</taxon>
        <taxon>Spirotrichea</taxon>
        <taxon>Stichotrichia</taxon>
        <taxon>Sporadotrichida</taxon>
        <taxon>Oxytrichidae</taxon>
        <taxon>Stylonychinae</taxon>
        <taxon>Stylonychia</taxon>
    </lineage>
</organism>
<evidence type="ECO:0000256" key="1">
    <source>
        <dbReference type="PROSITE-ProRule" id="PRU10141"/>
    </source>
</evidence>
<dbReference type="AlphaFoldDB" id="A0A078A816"/>
<dbReference type="PROSITE" id="PS00107">
    <property type="entry name" value="PROTEIN_KINASE_ATP"/>
    <property type="match status" value="1"/>
</dbReference>
<dbReference type="InterPro" id="IPR000719">
    <property type="entry name" value="Prot_kinase_dom"/>
</dbReference>
<keyword evidence="1" id="KW-0067">ATP-binding</keyword>
<keyword evidence="3" id="KW-0418">Kinase</keyword>
<protein>
    <submittedName>
        <fullName evidence="3">Protein kinase</fullName>
    </submittedName>
</protein>
<dbReference type="Gene3D" id="1.10.510.10">
    <property type="entry name" value="Transferase(Phosphotransferase) domain 1"/>
    <property type="match status" value="1"/>
</dbReference>
<reference evidence="3 4" key="1">
    <citation type="submission" date="2014-06" db="EMBL/GenBank/DDBJ databases">
        <authorList>
            <person name="Swart Estienne"/>
        </authorList>
    </citation>
    <scope>NUCLEOTIDE SEQUENCE [LARGE SCALE GENOMIC DNA]</scope>
    <source>
        <strain evidence="3 4">130c</strain>
    </source>
</reference>
<evidence type="ECO:0000313" key="4">
    <source>
        <dbReference type="Proteomes" id="UP000039865"/>
    </source>
</evidence>
<accession>A0A078A816</accession>
<dbReference type="InParanoid" id="A0A078A816"/>
<dbReference type="SUPFAM" id="SSF56112">
    <property type="entry name" value="Protein kinase-like (PK-like)"/>
    <property type="match status" value="1"/>
</dbReference>
<keyword evidence="4" id="KW-1185">Reference proteome</keyword>
<dbReference type="PROSITE" id="PS50011">
    <property type="entry name" value="PROTEIN_KINASE_DOM"/>
    <property type="match status" value="1"/>
</dbReference>
<gene>
    <name evidence="3" type="primary">Contig9608.g10273</name>
    <name evidence="3" type="ORF">STYLEM_6693</name>
</gene>
<dbReference type="GO" id="GO:0005524">
    <property type="term" value="F:ATP binding"/>
    <property type="evidence" value="ECO:0007669"/>
    <property type="project" value="UniProtKB-UniRule"/>
</dbReference>
<dbReference type="EMBL" id="CCKQ01006416">
    <property type="protein sequence ID" value="CDW77727.1"/>
    <property type="molecule type" value="Genomic_DNA"/>
</dbReference>